<gene>
    <name evidence="4" type="ORF">GCK72_014142</name>
</gene>
<proteinExistence type="inferred from homology"/>
<dbReference type="RefSeq" id="XP_003107840.2">
    <property type="nucleotide sequence ID" value="XM_003107792.2"/>
</dbReference>
<comment type="similarity">
    <text evidence="1">Belongs to the metallo-dependent hydrolases superfamily. TatD-type hydrolase family.</text>
</comment>
<dbReference type="InterPro" id="IPR032466">
    <property type="entry name" value="Metal_Hydrolase"/>
</dbReference>
<dbReference type="CTD" id="9828396"/>
<evidence type="ECO:0000256" key="1">
    <source>
        <dbReference type="ARBA" id="ARBA00009275"/>
    </source>
</evidence>
<dbReference type="InterPro" id="IPR001130">
    <property type="entry name" value="TatD-like"/>
</dbReference>
<feature type="compositionally biased region" description="Low complexity" evidence="3">
    <location>
        <begin position="57"/>
        <end position="71"/>
    </location>
</feature>
<dbReference type="GeneID" id="9828396"/>
<dbReference type="AlphaFoldDB" id="A0A6A5GSY1"/>
<dbReference type="KEGG" id="crq:GCK72_014142"/>
<dbReference type="PROSITE" id="PS01091">
    <property type="entry name" value="TATD_3"/>
    <property type="match status" value="1"/>
</dbReference>
<dbReference type="PANTHER" id="PTHR46363:SF1">
    <property type="entry name" value="DEOXYRIBONUCLEASE TATDN2-RELATED"/>
    <property type="match status" value="1"/>
</dbReference>
<organism evidence="4 5">
    <name type="scientific">Caenorhabditis remanei</name>
    <name type="common">Caenorhabditis vulgaris</name>
    <dbReference type="NCBI Taxonomy" id="31234"/>
    <lineage>
        <taxon>Eukaryota</taxon>
        <taxon>Metazoa</taxon>
        <taxon>Ecdysozoa</taxon>
        <taxon>Nematoda</taxon>
        <taxon>Chromadorea</taxon>
        <taxon>Rhabditida</taxon>
        <taxon>Rhabditina</taxon>
        <taxon>Rhabditomorpha</taxon>
        <taxon>Rhabditoidea</taxon>
        <taxon>Rhabditidae</taxon>
        <taxon>Peloderinae</taxon>
        <taxon>Caenorhabditis</taxon>
    </lineage>
</organism>
<dbReference type="EMBL" id="WUAV01000004">
    <property type="protein sequence ID" value="KAF1757686.1"/>
    <property type="molecule type" value="Genomic_DNA"/>
</dbReference>
<evidence type="ECO:0000256" key="2">
    <source>
        <dbReference type="ARBA" id="ARBA00022801"/>
    </source>
</evidence>
<reference evidence="4 5" key="1">
    <citation type="submission" date="2019-12" db="EMBL/GenBank/DDBJ databases">
        <title>Chromosome-level assembly of the Caenorhabditis remanei genome.</title>
        <authorList>
            <person name="Teterina A.A."/>
            <person name="Willis J.H."/>
            <person name="Phillips P.C."/>
        </authorList>
    </citation>
    <scope>NUCLEOTIDE SEQUENCE [LARGE SCALE GENOMIC DNA]</scope>
    <source>
        <strain evidence="4 5">PX506</strain>
        <tissue evidence="4">Whole organism</tissue>
    </source>
</reference>
<evidence type="ECO:0000313" key="5">
    <source>
        <dbReference type="Proteomes" id="UP000483820"/>
    </source>
</evidence>
<dbReference type="CDD" id="cd01310">
    <property type="entry name" value="TatD_DNAse"/>
    <property type="match status" value="1"/>
</dbReference>
<dbReference type="FunFam" id="3.20.20.140:FF:000027">
    <property type="entry name" value="putative deoxyribonuclease TATDN2"/>
    <property type="match status" value="1"/>
</dbReference>
<name>A0A6A5GSY1_CAERE</name>
<feature type="region of interest" description="Disordered" evidence="3">
    <location>
        <begin position="91"/>
        <end position="128"/>
    </location>
</feature>
<evidence type="ECO:0000313" key="4">
    <source>
        <dbReference type="EMBL" id="KAF1757686.1"/>
    </source>
</evidence>
<dbReference type="Gene3D" id="3.20.20.140">
    <property type="entry name" value="Metal-dependent hydrolases"/>
    <property type="match status" value="1"/>
</dbReference>
<keyword evidence="2" id="KW-0378">Hydrolase</keyword>
<dbReference type="InterPro" id="IPR018228">
    <property type="entry name" value="DNase_TatD-rel_CS"/>
</dbReference>
<feature type="compositionally biased region" description="Polar residues" evidence="3">
    <location>
        <begin position="112"/>
        <end position="122"/>
    </location>
</feature>
<dbReference type="Proteomes" id="UP000483820">
    <property type="component" value="Chromosome IV"/>
</dbReference>
<dbReference type="GO" id="GO:0016788">
    <property type="term" value="F:hydrolase activity, acting on ester bonds"/>
    <property type="evidence" value="ECO:0007669"/>
    <property type="project" value="InterPro"/>
</dbReference>
<dbReference type="PANTHER" id="PTHR46363">
    <property type="entry name" value="DEOXYRIBONUCLEASE TATDN2-RELATED"/>
    <property type="match status" value="1"/>
</dbReference>
<feature type="region of interest" description="Disordered" evidence="3">
    <location>
        <begin position="1"/>
        <end position="79"/>
    </location>
</feature>
<comment type="caution">
    <text evidence="4">The sequence shown here is derived from an EMBL/GenBank/DDBJ whole genome shotgun (WGS) entry which is preliminary data.</text>
</comment>
<sequence length="451" mass="51760">MSSQRSFQEMYQPPARRSGGGSSNGETPPRNNRPPPFEPINCCGESEDSFVDSPAKSTTNSLRSSNSNSSNWRERPQLDVKRTSLDLSITDKCNIGRQKHNSSRRIPVVTRTAGQSRSNSSLEQERNESYVKEENFNVQYEMTLRKYHSTDVPYIDSHCHTDFIFNMLHRKYPENHVGITDWVDKYPAAFPKSFAGFIANFIKPGLFVNDTESSEYDMEWILRELEESGLYIGTTWGCHPHQAETWWKKGTFWTTLDHILSNVSKYKVLAVGECGIDLHRCESSLESQKVVFDKHVALAYKHKLPLVVHCRNGKQGNSEDECLKILKEQMEKNHPFLKIHRHCYTENWSTAQRWLKQCPDVHFGFTGAVLSFNEGQIEAIRRIPLDRILLETDGPYFKPKCFEGIAPSKVCLPGMAIATAERLAEIKNVPLEEMLRATYNNARRVYQVPVF</sequence>
<dbReference type="Pfam" id="PF01026">
    <property type="entry name" value="TatD_DNase"/>
    <property type="match status" value="1"/>
</dbReference>
<accession>A0A6A5GSY1</accession>
<protein>
    <submittedName>
        <fullName evidence="4">Uncharacterized protein</fullName>
    </submittedName>
</protein>
<evidence type="ECO:0000256" key="3">
    <source>
        <dbReference type="SAM" id="MobiDB-lite"/>
    </source>
</evidence>
<dbReference type="SUPFAM" id="SSF51556">
    <property type="entry name" value="Metallo-dependent hydrolases"/>
    <property type="match status" value="1"/>
</dbReference>